<dbReference type="AlphaFoldDB" id="A0A653LJQ0"/>
<evidence type="ECO:0000313" key="1">
    <source>
        <dbReference type="EMBL" id="VXA92228.1"/>
    </source>
</evidence>
<dbReference type="Proteomes" id="UP000433089">
    <property type="component" value="Unassembled WGS sequence"/>
</dbReference>
<sequence>MNFILALCLLFSVIENLCSPRKDEHRRGANLTFVSTEAQD</sequence>
<gene>
    <name evidence="1" type="ORF">BACI348_140004</name>
</gene>
<evidence type="ECO:0000313" key="2">
    <source>
        <dbReference type="Proteomes" id="UP000433089"/>
    </source>
</evidence>
<dbReference type="EMBL" id="CABWLH010000006">
    <property type="protein sequence ID" value="VXA92228.1"/>
    <property type="molecule type" value="Genomic_DNA"/>
</dbReference>
<reference evidence="1 2" key="1">
    <citation type="submission" date="2019-10" db="EMBL/GenBank/DDBJ databases">
        <authorList>
            <person name="Karimi E."/>
        </authorList>
    </citation>
    <scope>NUCLEOTIDE SEQUENCE [LARGE SCALE GENOMIC DNA]</scope>
    <source>
        <strain evidence="1">Bacillus sp. 348</strain>
    </source>
</reference>
<organism evidence="1 2">
    <name type="scientific">Bacillus altitudinis</name>
    <dbReference type="NCBI Taxonomy" id="293387"/>
    <lineage>
        <taxon>Bacteria</taxon>
        <taxon>Bacillati</taxon>
        <taxon>Bacillota</taxon>
        <taxon>Bacilli</taxon>
        <taxon>Bacillales</taxon>
        <taxon>Bacillaceae</taxon>
        <taxon>Bacillus</taxon>
    </lineage>
</organism>
<protein>
    <submittedName>
        <fullName evidence="1">Uncharacterized protein</fullName>
    </submittedName>
</protein>
<accession>A0A653LJQ0</accession>
<name>A0A653LJQ0_BACAB</name>
<proteinExistence type="predicted"/>